<proteinExistence type="predicted"/>
<dbReference type="Gene3D" id="3.10.450.50">
    <property type="match status" value="1"/>
</dbReference>
<dbReference type="Proteomes" id="UP000004836">
    <property type="component" value="Unassembled WGS sequence"/>
</dbReference>
<reference evidence="2 3" key="1">
    <citation type="journal article" date="2012" name="J. Bacteriol.">
        <title>Genome Sequence of Strain IMCC14465, Isolated from the East Sea, Belonging to the PS1 Clade of Alphaproteobacteria.</title>
        <authorList>
            <person name="Yang S.J."/>
            <person name="Kang I."/>
            <person name="Cho J.C."/>
        </authorList>
    </citation>
    <scope>NUCLEOTIDE SEQUENCE [LARGE SCALE GENOMIC DNA]</scope>
    <source>
        <strain evidence="2 3">IMCC14465</strain>
    </source>
</reference>
<dbReference type="Pfam" id="PF07858">
    <property type="entry name" value="LEH"/>
    <property type="match status" value="1"/>
</dbReference>
<keyword evidence="3" id="KW-1185">Reference proteome</keyword>
<gene>
    <name evidence="2" type="ORF">IMCC14465_05220</name>
</gene>
<feature type="domain" description="Limonene-1,2-epoxide hydrolase" evidence="1">
    <location>
        <begin position="4"/>
        <end position="118"/>
    </location>
</feature>
<organism evidence="2 3">
    <name type="scientific">alpha proteobacterium IMCC14465</name>
    <dbReference type="NCBI Taxonomy" id="1220535"/>
    <lineage>
        <taxon>Bacteria</taxon>
        <taxon>Pseudomonadati</taxon>
        <taxon>Pseudomonadota</taxon>
        <taxon>Alphaproteobacteria</taxon>
        <taxon>PS1 clade</taxon>
    </lineage>
</organism>
<dbReference type="InterPro" id="IPR013100">
    <property type="entry name" value="LEH"/>
</dbReference>
<dbReference type="STRING" id="1220535.IMCC14465_05220"/>
<accession>J9DJ59</accession>
<dbReference type="SUPFAM" id="SSF54427">
    <property type="entry name" value="NTF2-like"/>
    <property type="match status" value="1"/>
</dbReference>
<evidence type="ECO:0000259" key="1">
    <source>
        <dbReference type="Pfam" id="PF07858"/>
    </source>
</evidence>
<sequence length="127" mass="15032">MTYNIQLTREFIAAWEDKNLDKILAMMSENCVYHNIPLPVMEGHDKIREFIAPVLEMSQRIVWDIHYIAEDDANSVFTERTDKFLINEKWVELPVCGIMTFEKGLITHWRDYFDLMTFEDAMKAAHS</sequence>
<comment type="caution">
    <text evidence="2">The sequence shown here is derived from an EMBL/GenBank/DDBJ whole genome shotgun (WGS) entry which is preliminary data.</text>
</comment>
<dbReference type="EMBL" id="ALYF01000002">
    <property type="protein sequence ID" value="EJW22128.1"/>
    <property type="molecule type" value="Genomic_DNA"/>
</dbReference>
<evidence type="ECO:0000313" key="2">
    <source>
        <dbReference type="EMBL" id="EJW22128.1"/>
    </source>
</evidence>
<dbReference type="InterPro" id="IPR032710">
    <property type="entry name" value="NTF2-like_dom_sf"/>
</dbReference>
<dbReference type="AlphaFoldDB" id="J9DJ59"/>
<name>J9DJ59_9PROT</name>
<dbReference type="eggNOG" id="COG4308">
    <property type="taxonomic scope" value="Bacteria"/>
</dbReference>
<protein>
    <recommendedName>
        <fullName evidence="1">Limonene-1,2-epoxide hydrolase domain-containing protein</fullName>
    </recommendedName>
</protein>
<evidence type="ECO:0000313" key="3">
    <source>
        <dbReference type="Proteomes" id="UP000004836"/>
    </source>
</evidence>